<accession>A0A838CTT4</accession>
<reference evidence="4 5" key="1">
    <citation type="journal article" date="2004" name="Extremophiles">
        <title>Halobacillus locisalis sp. nov., a halophilic bacterium isolated from a marine solar saltern of the Yellow Sea in Korea.</title>
        <authorList>
            <person name="Yoon J.H."/>
            <person name="Kang K.H."/>
            <person name="Oh T.K."/>
            <person name="Park Y.H."/>
        </authorList>
    </citation>
    <scope>NUCLEOTIDE SEQUENCE [LARGE SCALE GENOMIC DNA]</scope>
    <source>
        <strain evidence="4 5">KCTC 3788</strain>
    </source>
</reference>
<evidence type="ECO:0000256" key="3">
    <source>
        <dbReference type="SAM" id="Phobius"/>
    </source>
</evidence>
<dbReference type="GO" id="GO:0009986">
    <property type="term" value="C:cell surface"/>
    <property type="evidence" value="ECO:0007669"/>
    <property type="project" value="UniProtKB-SubCell"/>
</dbReference>
<proteinExistence type="predicted"/>
<dbReference type="RefSeq" id="WP_181472372.1">
    <property type="nucleotide sequence ID" value="NZ_JACEFG010000002.1"/>
</dbReference>
<keyword evidence="3" id="KW-0812">Transmembrane</keyword>
<evidence type="ECO:0000313" key="4">
    <source>
        <dbReference type="EMBL" id="MBA2175354.1"/>
    </source>
</evidence>
<dbReference type="Proteomes" id="UP000571017">
    <property type="component" value="Unassembled WGS sequence"/>
</dbReference>
<name>A0A838CTT4_9BACI</name>
<gene>
    <name evidence="4" type="ORF">H0266_10645</name>
</gene>
<dbReference type="EMBL" id="JACEFG010000002">
    <property type="protein sequence ID" value="MBA2175354.1"/>
    <property type="molecule type" value="Genomic_DNA"/>
</dbReference>
<dbReference type="SUPFAM" id="SSF54523">
    <property type="entry name" value="Pili subunits"/>
    <property type="match status" value="1"/>
</dbReference>
<keyword evidence="5" id="KW-1185">Reference proteome</keyword>
<keyword evidence="2" id="KW-0178">Competence</keyword>
<dbReference type="InterPro" id="IPR045584">
    <property type="entry name" value="Pilin-like"/>
</dbReference>
<evidence type="ECO:0000313" key="5">
    <source>
        <dbReference type="Proteomes" id="UP000571017"/>
    </source>
</evidence>
<dbReference type="GO" id="GO:0030420">
    <property type="term" value="P:establishment of competence for transformation"/>
    <property type="evidence" value="ECO:0007669"/>
    <property type="project" value="UniProtKB-KW"/>
</dbReference>
<organism evidence="4 5">
    <name type="scientific">Halobacillus locisalis</name>
    <dbReference type="NCBI Taxonomy" id="220753"/>
    <lineage>
        <taxon>Bacteria</taxon>
        <taxon>Bacillati</taxon>
        <taxon>Bacillota</taxon>
        <taxon>Bacilli</taxon>
        <taxon>Bacillales</taxon>
        <taxon>Bacillaceae</taxon>
        <taxon>Halobacillus</taxon>
    </lineage>
</organism>
<evidence type="ECO:0000256" key="1">
    <source>
        <dbReference type="ARBA" id="ARBA00004241"/>
    </source>
</evidence>
<protein>
    <submittedName>
        <fullName evidence="4">Prepilin-type N-terminal cleavage/methylation domain-containing protein</fullName>
    </submittedName>
</protein>
<sequence length="44" mass="4670">MIKSTNEKGFTLLEVLSVLVIVAIIYSIAVPVVSGVIEIAREGP</sequence>
<comment type="caution">
    <text evidence="4">The sequence shown here is derived from an EMBL/GenBank/DDBJ whole genome shotgun (WGS) entry which is preliminary data.</text>
</comment>
<dbReference type="Pfam" id="PF07963">
    <property type="entry name" value="N_methyl"/>
    <property type="match status" value="1"/>
</dbReference>
<keyword evidence="3" id="KW-0472">Membrane</keyword>
<dbReference type="AlphaFoldDB" id="A0A838CTT4"/>
<comment type="subcellular location">
    <subcellularLocation>
        <location evidence="1">Cell surface</location>
    </subcellularLocation>
</comment>
<keyword evidence="3" id="KW-1133">Transmembrane helix</keyword>
<dbReference type="NCBIfam" id="TIGR02532">
    <property type="entry name" value="IV_pilin_GFxxxE"/>
    <property type="match status" value="1"/>
</dbReference>
<feature type="transmembrane region" description="Helical" evidence="3">
    <location>
        <begin position="12"/>
        <end position="37"/>
    </location>
</feature>
<evidence type="ECO:0000256" key="2">
    <source>
        <dbReference type="ARBA" id="ARBA00023287"/>
    </source>
</evidence>
<dbReference type="InterPro" id="IPR012902">
    <property type="entry name" value="N_methyl_site"/>
</dbReference>